<comment type="function">
    <text evidence="5">Probable disulfide isomerase, which participates in the folding of proteins containing disulfide bonds. May act as a dithiol oxidase. Acts as a regulator of endoplasmic reticulum-mitochondria contact sites via its ability to regulate redox signals.</text>
</comment>
<feature type="signal peptide" evidence="8">
    <location>
        <begin position="1"/>
        <end position="28"/>
    </location>
</feature>
<feature type="domain" description="Thioredoxin" evidence="9">
    <location>
        <begin position="327"/>
        <end position="443"/>
    </location>
</feature>
<feature type="compositionally biased region" description="Basic and acidic residues" evidence="6">
    <location>
        <begin position="164"/>
        <end position="174"/>
    </location>
</feature>
<feature type="compositionally biased region" description="Acidic residues" evidence="6">
    <location>
        <begin position="175"/>
        <end position="191"/>
    </location>
</feature>
<gene>
    <name evidence="10" type="ORF">BZ3500_MVSOF-1268-A1-R1_CHR7-3G09623</name>
</gene>
<keyword evidence="11" id="KW-1185">Reference proteome</keyword>
<accession>A0A2X0LC53</accession>
<evidence type="ECO:0000256" key="2">
    <source>
        <dbReference type="ARBA" id="ARBA00022692"/>
    </source>
</evidence>
<evidence type="ECO:0000313" key="11">
    <source>
        <dbReference type="Proteomes" id="UP000249723"/>
    </source>
</evidence>
<dbReference type="AlphaFoldDB" id="A0A2X0LC53"/>
<dbReference type="GO" id="GO:0005789">
    <property type="term" value="C:endoplasmic reticulum membrane"/>
    <property type="evidence" value="ECO:0007669"/>
    <property type="project" value="UniProtKB-SubCell"/>
</dbReference>
<organism evidence="10 11">
    <name type="scientific">Microbotryum saponariae</name>
    <dbReference type="NCBI Taxonomy" id="289078"/>
    <lineage>
        <taxon>Eukaryota</taxon>
        <taxon>Fungi</taxon>
        <taxon>Dikarya</taxon>
        <taxon>Basidiomycota</taxon>
        <taxon>Pucciniomycotina</taxon>
        <taxon>Microbotryomycetes</taxon>
        <taxon>Microbotryales</taxon>
        <taxon>Microbotryaceae</taxon>
        <taxon>Microbotryum</taxon>
    </lineage>
</organism>
<keyword evidence="4 7" id="KW-0472">Membrane</keyword>
<sequence length="782" mass="86408">MTRIGLPLSQLVMTALVLLALPLGRTSGAAPITPMEMAGESLTAETWNTVNNGTWLVEHYSPYCHHCRSFAPKWKELYDLKRVPTTSQNFYFAQVDCAANGDLCHLNNVKYYPSIFLYHHGVFIEEYSGKRAVFDLDQYIDRHMLKIKQAKALEAKKAAAPPEVKVETAPKKQENEEEEDEEDAEENDTDPLDNGPQGQVKTDRLAAAIKGKTGEKDTSAAKPKGPTREAKLHLNDEDAQEEKASPSALEVILEGAKKAAPVVVSPPLLKAGKISKELLDAAVGSKFDKTADGRAPKGGVARLDKGSADSDSPSSFVAQPHQPIDEKRNNHPLPDGQVHILEPTQIDALNADDAPPSFVKFYAPWCGHCKALQPRWVDLAEQLKGRVDVYEMDCDQKSTSKTCAAEKVQSYPTLMLYHQGQKVEYNGPRDVETMRRFVTRVVDSSQVKPLANEYELKRVVAAEPVVMLFLYSPSLSKDDLKVAMTAARSLQGEPSFYTSTSPDLFSLYSVQQDAVFLVLKGQHLQPSSRHAFPSASTSGLATREARIENISNWMRWAKLPALVELNSATIHDVLPATGDDVPLVVLGLFSKSQMGKDYEDQKTAFEALAKGWAERRSKGDKLAREVVWAWVDADRWMGWLKGMYSVNWGKRPGIVVSDPKELAYWNRDLSSEPITSDSVYETVEQGILTNRLKPLSSRSFFDRLAHVSLNSVESRLALLTDSSFKSYFSSHPFALVFFVISSWLAGWWFLRQCLGRRGGASLMGGSSGAAGASGKGGSAKYE</sequence>
<dbReference type="InterPro" id="IPR013766">
    <property type="entry name" value="Thioredoxin_domain"/>
</dbReference>
<proteinExistence type="predicted"/>
<feature type="domain" description="Thioredoxin" evidence="9">
    <location>
        <begin position="21"/>
        <end position="145"/>
    </location>
</feature>
<keyword evidence="2 7" id="KW-0812">Transmembrane</keyword>
<keyword evidence="8" id="KW-0732">Signal</keyword>
<dbReference type="Pfam" id="PF00085">
    <property type="entry name" value="Thioredoxin"/>
    <property type="match status" value="2"/>
</dbReference>
<dbReference type="PANTHER" id="PTHR46426">
    <property type="entry name" value="PROTEIN DISULFIDE-ISOMERASE TMX3"/>
    <property type="match status" value="1"/>
</dbReference>
<dbReference type="SUPFAM" id="SSF52833">
    <property type="entry name" value="Thioredoxin-like"/>
    <property type="match status" value="2"/>
</dbReference>
<feature type="region of interest" description="Disordered" evidence="6">
    <location>
        <begin position="288"/>
        <end position="336"/>
    </location>
</feature>
<dbReference type="STRING" id="289078.A0A2X0LC53"/>
<evidence type="ECO:0000313" key="10">
    <source>
        <dbReference type="EMBL" id="SDA02298.1"/>
    </source>
</evidence>
<keyword evidence="3 7" id="KW-1133">Transmembrane helix</keyword>
<protein>
    <submittedName>
        <fullName evidence="10">BZ3500_MvSof-1268-A1-R1_Chr7-3g09623 protein</fullName>
    </submittedName>
</protein>
<comment type="subcellular location">
    <subcellularLocation>
        <location evidence="1">Endoplasmic reticulum membrane</location>
        <topology evidence="1">Single-pass membrane protein</topology>
    </subcellularLocation>
</comment>
<evidence type="ECO:0000256" key="6">
    <source>
        <dbReference type="SAM" id="MobiDB-lite"/>
    </source>
</evidence>
<evidence type="ECO:0000256" key="3">
    <source>
        <dbReference type="ARBA" id="ARBA00022989"/>
    </source>
</evidence>
<feature type="transmembrane region" description="Helical" evidence="7">
    <location>
        <begin position="732"/>
        <end position="750"/>
    </location>
</feature>
<dbReference type="EMBL" id="FMWP01000125">
    <property type="protein sequence ID" value="SDA02298.1"/>
    <property type="molecule type" value="Genomic_DNA"/>
</dbReference>
<dbReference type="PROSITE" id="PS51352">
    <property type="entry name" value="THIOREDOXIN_2"/>
    <property type="match status" value="2"/>
</dbReference>
<dbReference type="PANTHER" id="PTHR46426:SF1">
    <property type="entry name" value="PROTEIN DISULFIDE-ISOMERASE TMX3"/>
    <property type="match status" value="1"/>
</dbReference>
<dbReference type="InterPro" id="IPR052250">
    <property type="entry name" value="PDI_TMX3"/>
</dbReference>
<dbReference type="InterPro" id="IPR036249">
    <property type="entry name" value="Thioredoxin-like_sf"/>
</dbReference>
<evidence type="ECO:0000256" key="1">
    <source>
        <dbReference type="ARBA" id="ARBA00004389"/>
    </source>
</evidence>
<dbReference type="CDD" id="cd02961">
    <property type="entry name" value="PDI_a_family"/>
    <property type="match status" value="2"/>
</dbReference>
<evidence type="ECO:0000259" key="9">
    <source>
        <dbReference type="PROSITE" id="PS51352"/>
    </source>
</evidence>
<feature type="chain" id="PRO_5015846439" evidence="8">
    <location>
        <begin position="29"/>
        <end position="782"/>
    </location>
</feature>
<dbReference type="Gene3D" id="3.40.30.10">
    <property type="entry name" value="Glutaredoxin"/>
    <property type="match status" value="3"/>
</dbReference>
<dbReference type="PROSITE" id="PS00194">
    <property type="entry name" value="THIOREDOXIN_1"/>
    <property type="match status" value="1"/>
</dbReference>
<feature type="region of interest" description="Disordered" evidence="6">
    <location>
        <begin position="156"/>
        <end position="246"/>
    </location>
</feature>
<evidence type="ECO:0000256" key="4">
    <source>
        <dbReference type="ARBA" id="ARBA00023136"/>
    </source>
</evidence>
<evidence type="ECO:0000256" key="5">
    <source>
        <dbReference type="ARBA" id="ARBA00045246"/>
    </source>
</evidence>
<evidence type="ECO:0000256" key="8">
    <source>
        <dbReference type="SAM" id="SignalP"/>
    </source>
</evidence>
<dbReference type="InterPro" id="IPR017937">
    <property type="entry name" value="Thioredoxin_CS"/>
</dbReference>
<evidence type="ECO:0000256" key="7">
    <source>
        <dbReference type="SAM" id="Phobius"/>
    </source>
</evidence>
<feature type="compositionally biased region" description="Basic and acidic residues" evidence="6">
    <location>
        <begin position="226"/>
        <end position="244"/>
    </location>
</feature>
<reference evidence="11" key="1">
    <citation type="submission" date="2016-10" db="EMBL/GenBank/DDBJ databases">
        <authorList>
            <person name="Jeantristanb JTB J.-T."/>
            <person name="Ricardo R."/>
        </authorList>
    </citation>
    <scope>NUCLEOTIDE SEQUENCE [LARGE SCALE GENOMIC DNA]</scope>
</reference>
<dbReference type="Proteomes" id="UP000249723">
    <property type="component" value="Unassembled WGS sequence"/>
</dbReference>
<name>A0A2X0LC53_9BASI</name>